<sequence>MDNRPVSYVALKSVFKHIEANKRFQISAACPSLRKVEKTVPLTINFLSFVTPYEIQINDKIYYFGVIRDYQEGIPPCIEKRNITGGMNCDVDEWGFDITSSALSITPGDIIIGEQLDEYEEVNDDEKKRQIEDSIERYKIKKNEDADEYNKARYDWIIGLLEASLLPYQNRENNIRRTHECYIQLSFKSDQQEETVKIGRVPYNRKLFEAVKCFMNIIFGGRHSVVNVESMKVDCPNQIIRLPEGIKFNIRHLEHLIDVERSLNALLPVLDESCLPIKRITTYRINAPEENSSIRKAEEVTCRRISGMEPIDFIQSLPCLKVNYFYDEQYNDGGEALNFIKYLLEKDKRVGTTYQFGILKNIMEIFDMIEEQLKDNVTINLDDQLLIIPMNGSKQLQISYRKNIENVFFDFDEPAFILKIEIVGKQDTE</sequence>
<dbReference type="PANTHER" id="PTHR31379">
    <property type="entry name" value="F-BOX C PROTEIN-RELATED-RELATED"/>
    <property type="match status" value="1"/>
</dbReference>
<reference evidence="2" key="1">
    <citation type="submission" date="2011-07" db="EMBL/GenBank/DDBJ databases">
        <authorList>
            <consortium name="Caenorhabditis brenneri Sequencing and Analysis Consortium"/>
            <person name="Wilson R.K."/>
        </authorList>
    </citation>
    <scope>NUCLEOTIDE SEQUENCE [LARGE SCALE GENOMIC DNA]</scope>
    <source>
        <strain evidence="2">PB2801</strain>
    </source>
</reference>
<name>G0NM06_CAEBE</name>
<dbReference type="Pfam" id="PF12078">
    <property type="entry name" value="DUF3557"/>
    <property type="match status" value="1"/>
</dbReference>
<dbReference type="FunCoup" id="G0NM06">
    <property type="interactions" value="1096"/>
</dbReference>
<keyword evidence="2" id="KW-1185">Reference proteome</keyword>
<proteinExistence type="predicted"/>
<accession>G0NM06</accession>
<evidence type="ECO:0000313" key="1">
    <source>
        <dbReference type="EMBL" id="EGT33942.1"/>
    </source>
</evidence>
<dbReference type="InterPro" id="IPR021942">
    <property type="entry name" value="DUF3557"/>
</dbReference>
<organism evidence="2">
    <name type="scientific">Caenorhabditis brenneri</name>
    <name type="common">Nematode worm</name>
    <dbReference type="NCBI Taxonomy" id="135651"/>
    <lineage>
        <taxon>Eukaryota</taxon>
        <taxon>Metazoa</taxon>
        <taxon>Ecdysozoa</taxon>
        <taxon>Nematoda</taxon>
        <taxon>Chromadorea</taxon>
        <taxon>Rhabditida</taxon>
        <taxon>Rhabditina</taxon>
        <taxon>Rhabditomorpha</taxon>
        <taxon>Rhabditoidea</taxon>
        <taxon>Rhabditidae</taxon>
        <taxon>Peloderinae</taxon>
        <taxon>Caenorhabditis</taxon>
    </lineage>
</organism>
<evidence type="ECO:0000313" key="2">
    <source>
        <dbReference type="Proteomes" id="UP000008068"/>
    </source>
</evidence>
<dbReference type="HOGENOM" id="CLU_042576_0_0_1"/>
<dbReference type="AlphaFoldDB" id="G0NM06"/>
<protein>
    <submittedName>
        <fullName evidence="1">Uncharacterized protein</fullName>
    </submittedName>
</protein>
<dbReference type="Proteomes" id="UP000008068">
    <property type="component" value="Unassembled WGS sequence"/>
</dbReference>
<gene>
    <name evidence="1" type="ORF">CAEBREN_22113</name>
</gene>
<dbReference type="PANTHER" id="PTHR31379:SF1">
    <property type="entry name" value="F-BOX C PROTEIN-RELATED"/>
    <property type="match status" value="1"/>
</dbReference>
<dbReference type="EMBL" id="GL379908">
    <property type="protein sequence ID" value="EGT33942.1"/>
    <property type="molecule type" value="Genomic_DNA"/>
</dbReference>
<dbReference type="InParanoid" id="G0NM06"/>